<accession>A2EGM9</accession>
<dbReference type="RefSeq" id="XP_001320447.1">
    <property type="nucleotide sequence ID" value="XM_001320412.1"/>
</dbReference>
<dbReference type="VEuPathDB" id="TrichDB:TVAGG3_0539550"/>
<dbReference type="AlphaFoldDB" id="A2EGM9"/>
<dbReference type="SUPFAM" id="SSF48371">
    <property type="entry name" value="ARM repeat"/>
    <property type="match status" value="1"/>
</dbReference>
<dbReference type="KEGG" id="tva:4766122"/>
<proteinExistence type="predicted"/>
<sequence>MISLGVYYIAFPSFIDHAFISYTTESFVSINEIIPELVEYIKGHLILINSFVTSYDLLREIDDRFYSVLPLFFLHPLLIRSSKYILSILTQSVKILSAIEAGDKTEIFNNLCNDVVSASLAIIKHDSKIHYTQERTHLLLLIVQGELIDKGNIEIQNAFNNVIQFENPNLKNIFDIVNATENFDNLYDDLIIQAFEALANEITEKTDNIRISAMRLMTKLLEKDSNRFSSIFLCDDSIEYIQDIIKIINNGTANEFKHAGKLLSFIMQRFPQLFAKEIWWTTNDPNDVNLPNAIDKFILYKQSRTQSFFLGLECIASFMRIENIDSQPFIEALVNIGIKEKMEEYIDDDPDDELAPFVYEDLFGE</sequence>
<organism evidence="1 2">
    <name type="scientific">Trichomonas vaginalis (strain ATCC PRA-98 / G3)</name>
    <dbReference type="NCBI Taxonomy" id="412133"/>
    <lineage>
        <taxon>Eukaryota</taxon>
        <taxon>Metamonada</taxon>
        <taxon>Parabasalia</taxon>
        <taxon>Trichomonadida</taxon>
        <taxon>Trichomonadidae</taxon>
        <taxon>Trichomonas</taxon>
    </lineage>
</organism>
<keyword evidence="2" id="KW-1185">Reference proteome</keyword>
<evidence type="ECO:0000313" key="2">
    <source>
        <dbReference type="Proteomes" id="UP000001542"/>
    </source>
</evidence>
<dbReference type="VEuPathDB" id="TrichDB:TVAG_308300"/>
<evidence type="ECO:0000313" key="1">
    <source>
        <dbReference type="EMBL" id="EAY08224.1"/>
    </source>
</evidence>
<reference evidence="1" key="2">
    <citation type="journal article" date="2007" name="Science">
        <title>Draft genome sequence of the sexually transmitted pathogen Trichomonas vaginalis.</title>
        <authorList>
            <person name="Carlton J.M."/>
            <person name="Hirt R.P."/>
            <person name="Silva J.C."/>
            <person name="Delcher A.L."/>
            <person name="Schatz M."/>
            <person name="Zhao Q."/>
            <person name="Wortman J.R."/>
            <person name="Bidwell S.L."/>
            <person name="Alsmark U.C.M."/>
            <person name="Besteiro S."/>
            <person name="Sicheritz-Ponten T."/>
            <person name="Noel C.J."/>
            <person name="Dacks J.B."/>
            <person name="Foster P.G."/>
            <person name="Simillion C."/>
            <person name="Van de Peer Y."/>
            <person name="Miranda-Saavedra D."/>
            <person name="Barton G.J."/>
            <person name="Westrop G.D."/>
            <person name="Mueller S."/>
            <person name="Dessi D."/>
            <person name="Fiori P.L."/>
            <person name="Ren Q."/>
            <person name="Paulsen I."/>
            <person name="Zhang H."/>
            <person name="Bastida-Corcuera F.D."/>
            <person name="Simoes-Barbosa A."/>
            <person name="Brown M.T."/>
            <person name="Hayes R.D."/>
            <person name="Mukherjee M."/>
            <person name="Okumura C.Y."/>
            <person name="Schneider R."/>
            <person name="Smith A.J."/>
            <person name="Vanacova S."/>
            <person name="Villalvazo M."/>
            <person name="Haas B.J."/>
            <person name="Pertea M."/>
            <person name="Feldblyum T.V."/>
            <person name="Utterback T.R."/>
            <person name="Shu C.L."/>
            <person name="Osoegawa K."/>
            <person name="de Jong P.J."/>
            <person name="Hrdy I."/>
            <person name="Horvathova L."/>
            <person name="Zubacova Z."/>
            <person name="Dolezal P."/>
            <person name="Malik S.B."/>
            <person name="Logsdon J.M. Jr."/>
            <person name="Henze K."/>
            <person name="Gupta A."/>
            <person name="Wang C.C."/>
            <person name="Dunne R.L."/>
            <person name="Upcroft J.A."/>
            <person name="Upcroft P."/>
            <person name="White O."/>
            <person name="Salzberg S.L."/>
            <person name="Tang P."/>
            <person name="Chiu C.-H."/>
            <person name="Lee Y.-S."/>
            <person name="Embley T.M."/>
            <person name="Coombs G.H."/>
            <person name="Mottram J.C."/>
            <person name="Tachezy J."/>
            <person name="Fraser-Liggett C.M."/>
            <person name="Johnson P.J."/>
        </authorList>
    </citation>
    <scope>NUCLEOTIDE SEQUENCE [LARGE SCALE GENOMIC DNA]</scope>
    <source>
        <strain evidence="1">G3</strain>
    </source>
</reference>
<dbReference type="InParanoid" id="A2EGM9"/>
<gene>
    <name evidence="1" type="ORF">TVAG_308300</name>
</gene>
<dbReference type="EMBL" id="DS113383">
    <property type="protein sequence ID" value="EAY08224.1"/>
    <property type="molecule type" value="Genomic_DNA"/>
</dbReference>
<dbReference type="Proteomes" id="UP000001542">
    <property type="component" value="Unassembled WGS sequence"/>
</dbReference>
<dbReference type="InterPro" id="IPR016024">
    <property type="entry name" value="ARM-type_fold"/>
</dbReference>
<name>A2EGM9_TRIV3</name>
<protein>
    <submittedName>
        <fullName evidence="1">Uncharacterized protein</fullName>
    </submittedName>
</protein>
<reference evidence="1" key="1">
    <citation type="submission" date="2006-10" db="EMBL/GenBank/DDBJ databases">
        <authorList>
            <person name="Amadeo P."/>
            <person name="Zhao Q."/>
            <person name="Wortman J."/>
            <person name="Fraser-Liggett C."/>
            <person name="Carlton J."/>
        </authorList>
    </citation>
    <scope>NUCLEOTIDE SEQUENCE</scope>
    <source>
        <strain evidence="1">G3</strain>
    </source>
</reference>